<evidence type="ECO:0000313" key="2">
    <source>
        <dbReference type="Proteomes" id="UP000193685"/>
    </source>
</evidence>
<dbReference type="EMBL" id="MCFI01000013">
    <property type="protein sequence ID" value="ORY80380.1"/>
    <property type="molecule type" value="Genomic_DNA"/>
</dbReference>
<dbReference type="Proteomes" id="UP000193685">
    <property type="component" value="Unassembled WGS sequence"/>
</dbReference>
<sequence>MNWDPPVFTNESVKTDFMIDYLNANGWAAPGLAFISVRSHRLRVTVHNADPPLVLTCASDIGLVPLHLQRISEPELVATALIEVKLNM</sequence>
<gene>
    <name evidence="1" type="ORF">BCR37DRAFT_381044</name>
</gene>
<evidence type="ECO:0000313" key="1">
    <source>
        <dbReference type="EMBL" id="ORY80380.1"/>
    </source>
</evidence>
<organism evidence="1 2">
    <name type="scientific">Protomyces lactucae-debilis</name>
    <dbReference type="NCBI Taxonomy" id="2754530"/>
    <lineage>
        <taxon>Eukaryota</taxon>
        <taxon>Fungi</taxon>
        <taxon>Dikarya</taxon>
        <taxon>Ascomycota</taxon>
        <taxon>Taphrinomycotina</taxon>
        <taxon>Taphrinomycetes</taxon>
        <taxon>Taphrinales</taxon>
        <taxon>Protomycetaceae</taxon>
        <taxon>Protomyces</taxon>
    </lineage>
</organism>
<dbReference type="RefSeq" id="XP_040724268.1">
    <property type="nucleotide sequence ID" value="XM_040869604.1"/>
</dbReference>
<reference evidence="1 2" key="1">
    <citation type="submission" date="2016-07" db="EMBL/GenBank/DDBJ databases">
        <title>Pervasive Adenine N6-methylation of Active Genes in Fungi.</title>
        <authorList>
            <consortium name="DOE Joint Genome Institute"/>
            <person name="Mondo S.J."/>
            <person name="Dannebaum R.O."/>
            <person name="Kuo R.C."/>
            <person name="Labutti K."/>
            <person name="Haridas S."/>
            <person name="Kuo A."/>
            <person name="Salamov A."/>
            <person name="Ahrendt S.R."/>
            <person name="Lipzen A."/>
            <person name="Sullivan W."/>
            <person name="Andreopoulos W.B."/>
            <person name="Clum A."/>
            <person name="Lindquist E."/>
            <person name="Daum C."/>
            <person name="Ramamoorthy G.K."/>
            <person name="Gryganskyi A."/>
            <person name="Culley D."/>
            <person name="Magnuson J.K."/>
            <person name="James T.Y."/>
            <person name="O'Malley M.A."/>
            <person name="Stajich J.E."/>
            <person name="Spatafora J.W."/>
            <person name="Visel A."/>
            <person name="Grigoriev I.V."/>
        </authorList>
    </citation>
    <scope>NUCLEOTIDE SEQUENCE [LARGE SCALE GENOMIC DNA]</scope>
    <source>
        <strain evidence="1 2">12-1054</strain>
    </source>
</reference>
<name>A0A1Y2F8Z5_PROLT</name>
<dbReference type="AlphaFoldDB" id="A0A1Y2F8Z5"/>
<comment type="caution">
    <text evidence="1">The sequence shown here is derived from an EMBL/GenBank/DDBJ whole genome shotgun (WGS) entry which is preliminary data.</text>
</comment>
<dbReference type="GeneID" id="63786203"/>
<proteinExistence type="predicted"/>
<keyword evidence="2" id="KW-1185">Reference proteome</keyword>
<accession>A0A1Y2F8Z5</accession>
<protein>
    <submittedName>
        <fullName evidence="1">Uncharacterized protein</fullName>
    </submittedName>
</protein>